<accession>A0A2C9KJE7</accession>
<reference evidence="1" key="1">
    <citation type="submission" date="2020-05" db="UniProtKB">
        <authorList>
            <consortium name="EnsemblMetazoa"/>
        </authorList>
    </citation>
    <scope>IDENTIFICATION</scope>
    <source>
        <strain evidence="1">BB02</strain>
    </source>
</reference>
<dbReference type="Proteomes" id="UP000076420">
    <property type="component" value="Unassembled WGS sequence"/>
</dbReference>
<evidence type="ECO:0000313" key="2">
    <source>
        <dbReference type="Proteomes" id="UP000076420"/>
    </source>
</evidence>
<dbReference type="AlphaFoldDB" id="A0A2C9KJE7"/>
<dbReference type="VEuPathDB" id="VectorBase:BGLB020320"/>
<organism evidence="1 2">
    <name type="scientific">Biomphalaria glabrata</name>
    <name type="common">Bloodfluke planorb</name>
    <name type="synonym">Freshwater snail</name>
    <dbReference type="NCBI Taxonomy" id="6526"/>
    <lineage>
        <taxon>Eukaryota</taxon>
        <taxon>Metazoa</taxon>
        <taxon>Spiralia</taxon>
        <taxon>Lophotrochozoa</taxon>
        <taxon>Mollusca</taxon>
        <taxon>Gastropoda</taxon>
        <taxon>Heterobranchia</taxon>
        <taxon>Euthyneura</taxon>
        <taxon>Panpulmonata</taxon>
        <taxon>Hygrophila</taxon>
        <taxon>Lymnaeoidea</taxon>
        <taxon>Planorbidae</taxon>
        <taxon>Biomphalaria</taxon>
    </lineage>
</organism>
<sequence>MSAVEQDGNMTNETSPWTAPEYYSYSKQMNFTINGQNNTVIVNIHVILSFQCTVDGYPTPVVLLNTLRTNQPKLFSEMVVTSGHPVNYTADRFVVGYYTCKSDILTGNLFRVINVLCRCQLRTHGYENNVADIDVQSIDVDFYDNLVTFRVFGYPGPRAMNLSSNEVIFDEGVYLSHETASKNSSYDIKIMFLNQSLLKRYNVFNVTVNNGYYTSIFTLQCTVCSKHNDGRATVFSSNVHYIFLVLILTYMCI</sequence>
<dbReference type="EnsemblMetazoa" id="BGLB020320-RB">
    <property type="protein sequence ID" value="BGLB020320-PB"/>
    <property type="gene ID" value="BGLB020320"/>
</dbReference>
<protein>
    <submittedName>
        <fullName evidence="1">Uncharacterized protein</fullName>
    </submittedName>
</protein>
<proteinExistence type="predicted"/>
<dbReference type="KEGG" id="bgt:106059733"/>
<name>A0A2C9KJE7_BIOGL</name>
<dbReference type="VEuPathDB" id="VectorBase:BGLAX_040270"/>
<evidence type="ECO:0000313" key="1">
    <source>
        <dbReference type="EnsemblMetazoa" id="BGLB020320-PB"/>
    </source>
</evidence>
<gene>
    <name evidence="1" type="primary">106059733</name>
</gene>